<reference evidence="1 5" key="2">
    <citation type="submission" date="2019-07" db="EMBL/GenBank/DDBJ databases">
        <title>Whole genome shotgun sequence of Staphylococcus kloosii NBRC 109624.</title>
        <authorList>
            <person name="Hosoyama A."/>
            <person name="Uohara A."/>
            <person name="Ohji S."/>
            <person name="Ichikawa N."/>
        </authorList>
    </citation>
    <scope>NUCLEOTIDE SEQUENCE [LARGE SCALE GENOMIC DNA]</scope>
    <source>
        <strain evidence="1 5">NBRC 109624</strain>
    </source>
</reference>
<evidence type="ECO:0000313" key="4">
    <source>
        <dbReference type="Proteomes" id="UP000075418"/>
    </source>
</evidence>
<evidence type="ECO:0000313" key="3">
    <source>
        <dbReference type="EMBL" id="KYH14724.1"/>
    </source>
</evidence>
<comment type="caution">
    <text evidence="3">The sequence shown here is derived from an EMBL/GenBank/DDBJ whole genome shotgun (WGS) entry which is preliminary data.</text>
</comment>
<dbReference type="KEGG" id="skl:C7J89_09815"/>
<reference evidence="2" key="4">
    <citation type="submission" date="2021-09" db="EMBL/GenBank/DDBJ databases">
        <authorList>
            <person name="Gilroy R."/>
        </authorList>
    </citation>
    <scope>NUCLEOTIDE SEQUENCE</scope>
    <source>
        <strain evidence="2">CHK149-3286</strain>
    </source>
</reference>
<evidence type="ECO:0000313" key="5">
    <source>
        <dbReference type="Proteomes" id="UP000321040"/>
    </source>
</evidence>
<accession>A0A151A5M1</accession>
<keyword evidence="5" id="KW-1185">Reference proteome</keyword>
<organism evidence="3 4">
    <name type="scientific">Staphylococcus kloosii</name>
    <dbReference type="NCBI Taxonomy" id="29384"/>
    <lineage>
        <taxon>Bacteria</taxon>
        <taxon>Bacillati</taxon>
        <taxon>Bacillota</taxon>
        <taxon>Bacilli</taxon>
        <taxon>Bacillales</taxon>
        <taxon>Staphylococcaceae</taxon>
        <taxon>Staphylococcus</taxon>
    </lineage>
</organism>
<dbReference type="Proteomes" id="UP000075418">
    <property type="component" value="Unassembled WGS sequence"/>
</dbReference>
<dbReference type="Proteomes" id="UP000706163">
    <property type="component" value="Unassembled WGS sequence"/>
</dbReference>
<dbReference type="Proteomes" id="UP000321040">
    <property type="component" value="Unassembled WGS sequence"/>
</dbReference>
<protein>
    <submittedName>
        <fullName evidence="3">Uncharacterized protein</fullName>
    </submittedName>
</protein>
<reference evidence="2" key="3">
    <citation type="journal article" date="2021" name="PeerJ">
        <title>Extensive microbial diversity within the chicken gut microbiome revealed by metagenomics and culture.</title>
        <authorList>
            <person name="Gilroy R."/>
            <person name="Ravi A."/>
            <person name="Getino M."/>
            <person name="Pursley I."/>
            <person name="Horton D.L."/>
            <person name="Alikhan N.F."/>
            <person name="Baker D."/>
            <person name="Gharbi K."/>
            <person name="Hall N."/>
            <person name="Watson M."/>
            <person name="Adriaenssens E.M."/>
            <person name="Foster-Nyarko E."/>
            <person name="Jarju S."/>
            <person name="Secka A."/>
            <person name="Antonio M."/>
            <person name="Oren A."/>
            <person name="Chaudhuri R.R."/>
            <person name="La Ragione R."/>
            <person name="Hildebrand F."/>
            <person name="Pallen M.J."/>
        </authorList>
    </citation>
    <scope>NUCLEOTIDE SEQUENCE</scope>
    <source>
        <strain evidence="2">CHK149-3286</strain>
    </source>
</reference>
<reference evidence="3 4" key="1">
    <citation type="submission" date="2016-02" db="EMBL/GenBank/DDBJ databases">
        <title>Draft genome sequence of hydrocarbon degrading Staphylococcus saprophyticus Strain CNV2, isolated from crude-oil contaminated soil from Noonmati Oil Refinery, Guwahati, Assam, India.</title>
        <authorList>
            <person name="Mukherjee A."/>
            <person name="Chettri B."/>
            <person name="Langpoklakpam J."/>
            <person name="Singh A.K."/>
            <person name="Chattopadhyay D.J."/>
        </authorList>
    </citation>
    <scope>NUCLEOTIDE SEQUENCE [LARGE SCALE GENOMIC DNA]</scope>
    <source>
        <strain evidence="3 4">CNV2</strain>
    </source>
</reference>
<evidence type="ECO:0000313" key="2">
    <source>
        <dbReference type="EMBL" id="HJF68242.1"/>
    </source>
</evidence>
<dbReference type="EMBL" id="LUGM01000002">
    <property type="protein sequence ID" value="KYH14724.1"/>
    <property type="molecule type" value="Genomic_DNA"/>
</dbReference>
<dbReference type="OrthoDB" id="2410821at2"/>
<dbReference type="AlphaFoldDB" id="A0A151A5M1"/>
<accession>A0A2T4RDW3</accession>
<dbReference type="RefSeq" id="WP_061854888.1">
    <property type="nucleotide sequence ID" value="NZ_BKAQ01000001.1"/>
</dbReference>
<gene>
    <name evidence="3" type="ORF">A0131_08035</name>
    <name evidence="2" type="ORF">K8V85_08025</name>
    <name evidence="1" type="ORF">SKL01_00210</name>
</gene>
<proteinExistence type="predicted"/>
<dbReference type="GeneID" id="69905638"/>
<dbReference type="EMBL" id="BKAQ01000001">
    <property type="protein sequence ID" value="GEP80843.1"/>
    <property type="molecule type" value="Genomic_DNA"/>
</dbReference>
<sequence length="60" mass="7065">MSNNPHDVYRQFSHVNKFLSKTDDYRNEHKTNDQNEWLSSASDKNIFKKAKSDIKAKGHI</sequence>
<dbReference type="EMBL" id="DYVT01000090">
    <property type="protein sequence ID" value="HJF68242.1"/>
    <property type="molecule type" value="Genomic_DNA"/>
</dbReference>
<evidence type="ECO:0000313" key="1">
    <source>
        <dbReference type="EMBL" id="GEP80843.1"/>
    </source>
</evidence>
<name>A0A151A5M1_9STAP</name>